<keyword evidence="2" id="KW-1185">Reference proteome</keyword>
<accession>A0ABT9Y9E8</accession>
<organism evidence="1 2">
    <name type="scientific">Pectinatus haikarae</name>
    <dbReference type="NCBI Taxonomy" id="349096"/>
    <lineage>
        <taxon>Bacteria</taxon>
        <taxon>Bacillati</taxon>
        <taxon>Bacillota</taxon>
        <taxon>Negativicutes</taxon>
        <taxon>Selenomonadales</taxon>
        <taxon>Selenomonadaceae</taxon>
        <taxon>Pectinatus</taxon>
    </lineage>
</organism>
<sequence>MIIFLRKNHYKLFSNYSISFYSEQ</sequence>
<evidence type="ECO:0008006" key="3">
    <source>
        <dbReference type="Google" id="ProtNLM"/>
    </source>
</evidence>
<evidence type="ECO:0000313" key="2">
    <source>
        <dbReference type="Proteomes" id="UP001239167"/>
    </source>
</evidence>
<name>A0ABT9Y9E8_9FIRM</name>
<protein>
    <recommendedName>
        <fullName evidence="3">Photosystem II protein I</fullName>
    </recommendedName>
</protein>
<evidence type="ECO:0000313" key="1">
    <source>
        <dbReference type="EMBL" id="MDQ0204356.1"/>
    </source>
</evidence>
<proteinExistence type="predicted"/>
<dbReference type="Proteomes" id="UP001239167">
    <property type="component" value="Unassembled WGS sequence"/>
</dbReference>
<dbReference type="EMBL" id="JAUSUE010000015">
    <property type="protein sequence ID" value="MDQ0204356.1"/>
    <property type="molecule type" value="Genomic_DNA"/>
</dbReference>
<reference evidence="1 2" key="1">
    <citation type="submission" date="2023-07" db="EMBL/GenBank/DDBJ databases">
        <title>Genomic Encyclopedia of Type Strains, Phase IV (KMG-IV): sequencing the most valuable type-strain genomes for metagenomic binning, comparative biology and taxonomic classification.</title>
        <authorList>
            <person name="Goeker M."/>
        </authorList>
    </citation>
    <scope>NUCLEOTIDE SEQUENCE [LARGE SCALE GENOMIC DNA]</scope>
    <source>
        <strain evidence="1 2">DSM 16980</strain>
    </source>
</reference>
<gene>
    <name evidence="1" type="ORF">J2S01_002084</name>
</gene>
<comment type="caution">
    <text evidence="1">The sequence shown here is derived from an EMBL/GenBank/DDBJ whole genome shotgun (WGS) entry which is preliminary data.</text>
</comment>